<name>A0A2S1GLN4_9CAUD</name>
<evidence type="ECO:0000313" key="1">
    <source>
        <dbReference type="EMBL" id="AWD90298.1"/>
    </source>
</evidence>
<keyword evidence="2" id="KW-1185">Reference proteome</keyword>
<accession>A0A2S1GLN4</accession>
<dbReference type="GeneID" id="65112731"/>
<dbReference type="EMBL" id="MH059636">
    <property type="protein sequence ID" value="AWD90298.1"/>
    <property type="molecule type" value="Genomic_DNA"/>
</dbReference>
<dbReference type="KEGG" id="vg:65112731"/>
<reference evidence="1" key="1">
    <citation type="submission" date="2018-03" db="EMBL/GenBank/DDBJ databases">
        <title>Phage therapy in agriculture - a green tech approach to combat plant pathogenic bacteria.</title>
        <authorList>
            <person name="Carstens A.B."/>
            <person name="Djurhuus A.M."/>
            <person name="Hansen L.H."/>
        </authorList>
    </citation>
    <scope>NUCLEOTIDE SEQUENCE [LARGE SCALE GENOMIC DNA]</scope>
</reference>
<dbReference type="Proteomes" id="UP000246316">
    <property type="component" value="Segment"/>
</dbReference>
<evidence type="ECO:0000313" key="2">
    <source>
        <dbReference type="Proteomes" id="UP000246316"/>
    </source>
</evidence>
<dbReference type="RefSeq" id="YP_010095097.1">
    <property type="nucleotide sequence ID" value="NC_055743.1"/>
</dbReference>
<organism evidence="1 2">
    <name type="scientific">Erwinia phage Cronus</name>
    <dbReference type="NCBI Taxonomy" id="2163633"/>
    <lineage>
        <taxon>Viruses</taxon>
        <taxon>Duplodnaviria</taxon>
        <taxon>Heunggongvirae</taxon>
        <taxon>Uroviricota</taxon>
        <taxon>Caudoviricetes</taxon>
        <taxon>Pantevenvirales</taxon>
        <taxon>Straboviridae</taxon>
        <taxon>Tevenvirinae</taxon>
        <taxon>Risoevirus</taxon>
        <taxon>Risoevirus cronus</taxon>
        <taxon>Roskildevirus cronus</taxon>
    </lineage>
</organism>
<proteinExistence type="predicted"/>
<dbReference type="Pfam" id="PF11246">
    <property type="entry name" value="Phage_gp53"/>
    <property type="match status" value="1"/>
</dbReference>
<protein>
    <submittedName>
        <fullName evidence="1">Baseplate wedge subunit</fullName>
    </submittedName>
</protein>
<dbReference type="InterPro" id="IPR022607">
    <property type="entry name" value="Phage_T4_Gp53_baseplate_wedge"/>
</dbReference>
<sequence length="117" mass="13626">MANNIYDPYHGWIQSQEASYQGAIQRYSQVGGEQVLYHINAEGEKYWNLVEYPENSNLWYDKGDVDHEYLQYNGALAPIDTYEDAIRRNEAKRSIKIVDPSDVESFISALIKEMEKE</sequence>